<gene>
    <name evidence="2" type="ORF">TBRA_LOCUS2834</name>
</gene>
<dbReference type="Proteomes" id="UP000479190">
    <property type="component" value="Unassembled WGS sequence"/>
</dbReference>
<keyword evidence="3" id="KW-1185">Reference proteome</keyword>
<feature type="region of interest" description="Disordered" evidence="1">
    <location>
        <begin position="35"/>
        <end position="69"/>
    </location>
</feature>
<proteinExistence type="predicted"/>
<name>A0A6H5I392_9HYME</name>
<dbReference type="AlphaFoldDB" id="A0A6H5I392"/>
<accession>A0A6H5I392</accession>
<protein>
    <submittedName>
        <fullName evidence="2">Uncharacterized protein</fullName>
    </submittedName>
</protein>
<evidence type="ECO:0000313" key="2">
    <source>
        <dbReference type="EMBL" id="CAB0030848.1"/>
    </source>
</evidence>
<dbReference type="EMBL" id="CADCXV010000558">
    <property type="protein sequence ID" value="CAB0030848.1"/>
    <property type="molecule type" value="Genomic_DNA"/>
</dbReference>
<reference evidence="2 3" key="1">
    <citation type="submission" date="2020-02" db="EMBL/GenBank/DDBJ databases">
        <authorList>
            <person name="Ferguson B K."/>
        </authorList>
    </citation>
    <scope>NUCLEOTIDE SEQUENCE [LARGE SCALE GENOMIC DNA]</scope>
</reference>
<organism evidence="2 3">
    <name type="scientific">Trichogramma brassicae</name>
    <dbReference type="NCBI Taxonomy" id="86971"/>
    <lineage>
        <taxon>Eukaryota</taxon>
        <taxon>Metazoa</taxon>
        <taxon>Ecdysozoa</taxon>
        <taxon>Arthropoda</taxon>
        <taxon>Hexapoda</taxon>
        <taxon>Insecta</taxon>
        <taxon>Pterygota</taxon>
        <taxon>Neoptera</taxon>
        <taxon>Endopterygota</taxon>
        <taxon>Hymenoptera</taxon>
        <taxon>Apocrita</taxon>
        <taxon>Proctotrupomorpha</taxon>
        <taxon>Chalcidoidea</taxon>
        <taxon>Trichogrammatidae</taxon>
        <taxon>Trichogramma</taxon>
    </lineage>
</organism>
<evidence type="ECO:0000313" key="3">
    <source>
        <dbReference type="Proteomes" id="UP000479190"/>
    </source>
</evidence>
<sequence length="120" mass="13148">MVTVTIWLTFNEYLRVASEKVSRVAGALSQICRPSVAPGAAGSRSTSTLSTRSSSKAPPSGATDPKHRPVCVRRKQSIGEPAYASSVVARTFRTRLPTSLQAHRRWPYTEKKSISFAREN</sequence>
<feature type="compositionally biased region" description="Low complexity" evidence="1">
    <location>
        <begin position="43"/>
        <end position="55"/>
    </location>
</feature>
<evidence type="ECO:0000256" key="1">
    <source>
        <dbReference type="SAM" id="MobiDB-lite"/>
    </source>
</evidence>